<proteinExistence type="predicted"/>
<dbReference type="PANTHER" id="PTHR47592:SF24">
    <property type="entry name" value="BNACNNG30200D PROTEIN"/>
    <property type="match status" value="1"/>
</dbReference>
<evidence type="ECO:0000313" key="3">
    <source>
        <dbReference type="EMBL" id="PHT38031.1"/>
    </source>
</evidence>
<comment type="caution">
    <text evidence="3">The sequence shown here is derived from an EMBL/GenBank/DDBJ whole genome shotgun (WGS) entry which is preliminary data.</text>
</comment>
<protein>
    <recommendedName>
        <fullName evidence="2">Retrovirus-related Pol polyprotein from transposon TNT 1-94-like beta-barrel domain-containing protein</fullName>
    </recommendedName>
</protein>
<dbReference type="OrthoDB" id="10646650at2759"/>
<accession>A0A2G2VYJ1</accession>
<evidence type="ECO:0000256" key="1">
    <source>
        <dbReference type="SAM" id="MobiDB-lite"/>
    </source>
</evidence>
<keyword evidence="4" id="KW-1185">Reference proteome</keyword>
<evidence type="ECO:0000259" key="2">
    <source>
        <dbReference type="Pfam" id="PF22936"/>
    </source>
</evidence>
<reference evidence="3 4" key="1">
    <citation type="journal article" date="2017" name="Genome Biol.">
        <title>New reference genome sequences of hot pepper reveal the massive evolution of plant disease-resistance genes by retroduplication.</title>
        <authorList>
            <person name="Kim S."/>
            <person name="Park J."/>
            <person name="Yeom S.I."/>
            <person name="Kim Y.M."/>
            <person name="Seo E."/>
            <person name="Kim K.T."/>
            <person name="Kim M.S."/>
            <person name="Lee J.M."/>
            <person name="Cheong K."/>
            <person name="Shin H.S."/>
            <person name="Kim S.B."/>
            <person name="Han K."/>
            <person name="Lee J."/>
            <person name="Park M."/>
            <person name="Lee H.A."/>
            <person name="Lee H.Y."/>
            <person name="Lee Y."/>
            <person name="Oh S."/>
            <person name="Lee J.H."/>
            <person name="Choi E."/>
            <person name="Choi E."/>
            <person name="Lee S.E."/>
            <person name="Jeon J."/>
            <person name="Kim H."/>
            <person name="Choi G."/>
            <person name="Song H."/>
            <person name="Lee J."/>
            <person name="Lee S.C."/>
            <person name="Kwon J.K."/>
            <person name="Lee H.Y."/>
            <person name="Koo N."/>
            <person name="Hong Y."/>
            <person name="Kim R.W."/>
            <person name="Kang W.H."/>
            <person name="Huh J.H."/>
            <person name="Kang B.C."/>
            <person name="Yang T.J."/>
            <person name="Lee Y.H."/>
            <person name="Bennetzen J.L."/>
            <person name="Choi D."/>
        </authorList>
    </citation>
    <scope>NUCLEOTIDE SEQUENCE [LARGE SCALE GENOMIC DNA]</scope>
    <source>
        <strain evidence="4">cv. PBC81</strain>
    </source>
</reference>
<organism evidence="3 4">
    <name type="scientific">Capsicum baccatum</name>
    <name type="common">Peruvian pepper</name>
    <dbReference type="NCBI Taxonomy" id="33114"/>
    <lineage>
        <taxon>Eukaryota</taxon>
        <taxon>Viridiplantae</taxon>
        <taxon>Streptophyta</taxon>
        <taxon>Embryophyta</taxon>
        <taxon>Tracheophyta</taxon>
        <taxon>Spermatophyta</taxon>
        <taxon>Magnoliopsida</taxon>
        <taxon>eudicotyledons</taxon>
        <taxon>Gunneridae</taxon>
        <taxon>Pentapetalae</taxon>
        <taxon>asterids</taxon>
        <taxon>lamiids</taxon>
        <taxon>Solanales</taxon>
        <taxon>Solanaceae</taxon>
        <taxon>Solanoideae</taxon>
        <taxon>Capsiceae</taxon>
        <taxon>Capsicum</taxon>
    </lineage>
</organism>
<dbReference type="AlphaFoldDB" id="A0A2G2VYJ1"/>
<reference evidence="4" key="2">
    <citation type="journal article" date="2017" name="J. Anim. Genet.">
        <title>Multiple reference genome sequences of hot pepper reveal the massive evolution of plant disease resistance genes by retroduplication.</title>
        <authorList>
            <person name="Kim S."/>
            <person name="Park J."/>
            <person name="Yeom S.-I."/>
            <person name="Kim Y.-M."/>
            <person name="Seo E."/>
            <person name="Kim K.-T."/>
            <person name="Kim M.-S."/>
            <person name="Lee J.M."/>
            <person name="Cheong K."/>
            <person name="Shin H.-S."/>
            <person name="Kim S.-B."/>
            <person name="Han K."/>
            <person name="Lee J."/>
            <person name="Park M."/>
            <person name="Lee H.-A."/>
            <person name="Lee H.-Y."/>
            <person name="Lee Y."/>
            <person name="Oh S."/>
            <person name="Lee J.H."/>
            <person name="Choi E."/>
            <person name="Choi E."/>
            <person name="Lee S.E."/>
            <person name="Jeon J."/>
            <person name="Kim H."/>
            <person name="Choi G."/>
            <person name="Song H."/>
            <person name="Lee J."/>
            <person name="Lee S.-C."/>
            <person name="Kwon J.-K."/>
            <person name="Lee H.-Y."/>
            <person name="Koo N."/>
            <person name="Hong Y."/>
            <person name="Kim R.W."/>
            <person name="Kang W.-H."/>
            <person name="Huh J.H."/>
            <person name="Kang B.-C."/>
            <person name="Yang T.-J."/>
            <person name="Lee Y.-H."/>
            <person name="Bennetzen J.L."/>
            <person name="Choi D."/>
        </authorList>
    </citation>
    <scope>NUCLEOTIDE SEQUENCE [LARGE SCALE GENOMIC DNA]</scope>
    <source>
        <strain evidence="4">cv. PBC81</strain>
    </source>
</reference>
<dbReference type="Pfam" id="PF22936">
    <property type="entry name" value="Pol_BBD"/>
    <property type="match status" value="1"/>
</dbReference>
<feature type="domain" description="Retrovirus-related Pol polyprotein from transposon TNT 1-94-like beta-barrel" evidence="2">
    <location>
        <begin position="180"/>
        <end position="213"/>
    </location>
</feature>
<name>A0A2G2VYJ1_CAPBA</name>
<dbReference type="EMBL" id="MLFT02000009">
    <property type="protein sequence ID" value="PHT38031.1"/>
    <property type="molecule type" value="Genomic_DNA"/>
</dbReference>
<dbReference type="PANTHER" id="PTHR47592">
    <property type="entry name" value="PBF68 PROTEIN"/>
    <property type="match status" value="1"/>
</dbReference>
<dbReference type="InterPro" id="IPR054722">
    <property type="entry name" value="PolX-like_BBD"/>
</dbReference>
<evidence type="ECO:0000313" key="4">
    <source>
        <dbReference type="Proteomes" id="UP000224567"/>
    </source>
</evidence>
<dbReference type="Proteomes" id="UP000224567">
    <property type="component" value="Unassembled WGS sequence"/>
</dbReference>
<gene>
    <name evidence="3" type="ORF">CQW23_21604</name>
</gene>
<feature type="region of interest" description="Disordered" evidence="1">
    <location>
        <begin position="82"/>
        <end position="118"/>
    </location>
</feature>
<sequence>MTTNSQMHDAGTTMAATIIVTTSCTNAPQAMALEEKPGKFFAIIEKLPPMWKDFKNHLKHKCKEMSFEDLIVRLCIEEENKAAERKSRGNSTMSGANIVEDDQNNSKKQKKVVNESNQPKKKFKGKYFNCGKIGHKSTDYRAPKKGKKKDYENLAESKKEMDDLCAILFECNLVGNPREWWMDSGATCHVCSNKELFFMFALVQVEEKIYMANPLLQKWKEQEKCACR</sequence>